<gene>
    <name evidence="1" type="ORF">PQ472_05170</name>
</gene>
<dbReference type="EMBL" id="CP117884">
    <property type="protein sequence ID" value="WDF83628.1"/>
    <property type="molecule type" value="Genomic_DNA"/>
</dbReference>
<organism evidence="1 2">
    <name type="scientific">Lacticaseibacillus pabuli</name>
    <dbReference type="NCBI Taxonomy" id="3025672"/>
    <lineage>
        <taxon>Bacteria</taxon>
        <taxon>Bacillati</taxon>
        <taxon>Bacillota</taxon>
        <taxon>Bacilli</taxon>
        <taxon>Lactobacillales</taxon>
        <taxon>Lactobacillaceae</taxon>
        <taxon>Lacticaseibacillus</taxon>
    </lineage>
</organism>
<keyword evidence="2" id="KW-1185">Reference proteome</keyword>
<name>A0ABY7WTY6_9LACO</name>
<sequence>MANEFTRVADVVTPKVFDAYVENLSTEKSAIINSGVAVADARVSGMITAGGLTVTMPFWNDLTGDDEVLGDGDKQLSTDKMNAGADIANVLYRGKGWGANEMAGILAGSDPVRSILSKIGNFWIRDEQKVFIHTLNGLFADGGALKAAHLNVTGAGIDPSAILDTKQLMGDHADGLSLLVMHSAVYTDLQKQQLITFVQPADANIQIPTYLGYRVVVDDALKPTADGTYTTYLLAAGSFGRNAGNPASMTSFETDRDKAAGTDKIYTRRAFVLHPYGIKWTDADRDAGNLTATNADLEKAANWETVYDLKNIGIVGLQHTIGKTITAPVTDPKA</sequence>
<proteinExistence type="predicted"/>
<accession>A0ABY7WTY6</accession>
<dbReference type="RefSeq" id="WP_274261908.1">
    <property type="nucleotide sequence ID" value="NZ_CP117884.1"/>
</dbReference>
<dbReference type="Pfam" id="PF20036">
    <property type="entry name" value="Gp13-like"/>
    <property type="match status" value="1"/>
</dbReference>
<evidence type="ECO:0000313" key="1">
    <source>
        <dbReference type="EMBL" id="WDF83628.1"/>
    </source>
</evidence>
<protein>
    <submittedName>
        <fullName evidence="1">Major capsid protein</fullName>
    </submittedName>
</protein>
<evidence type="ECO:0000313" key="2">
    <source>
        <dbReference type="Proteomes" id="UP001220377"/>
    </source>
</evidence>
<dbReference type="InterPro" id="IPR045404">
    <property type="entry name" value="Gp13-like"/>
</dbReference>
<dbReference type="Proteomes" id="UP001220377">
    <property type="component" value="Chromosome"/>
</dbReference>
<reference evidence="1 2" key="1">
    <citation type="submission" date="2023-02" db="EMBL/GenBank/DDBJ databases">
        <title>Genome sequence of Lacticaseibacillus sp. KACC 23028.</title>
        <authorList>
            <person name="Kim S."/>
            <person name="Heo J."/>
            <person name="Kwon S.-W."/>
        </authorList>
    </citation>
    <scope>NUCLEOTIDE SEQUENCE [LARGE SCALE GENOMIC DNA]</scope>
    <source>
        <strain evidence="1 2">KACC 23028</strain>
    </source>
</reference>